<dbReference type="Proteomes" id="UP000281468">
    <property type="component" value="Unassembled WGS sequence"/>
</dbReference>
<comment type="caution">
    <text evidence="3">The sequence shown here is derived from an EMBL/GenBank/DDBJ whole genome shotgun (WGS) entry which is preliminary data.</text>
</comment>
<dbReference type="InterPro" id="IPR018744">
    <property type="entry name" value="DUF2293"/>
</dbReference>
<feature type="domain" description="DUF2293" evidence="2">
    <location>
        <begin position="57"/>
        <end position="149"/>
    </location>
</feature>
<evidence type="ECO:0000256" key="1">
    <source>
        <dbReference type="SAM" id="MobiDB-lite"/>
    </source>
</evidence>
<gene>
    <name evidence="3" type="ORF">D0862_04586</name>
</gene>
<evidence type="ECO:0000259" key="2">
    <source>
        <dbReference type="Pfam" id="PF10056"/>
    </source>
</evidence>
<dbReference type="VEuPathDB" id="FungiDB:BTJ68_01548"/>
<organism evidence="3 4">
    <name type="scientific">Hortaea werneckii</name>
    <name type="common">Black yeast</name>
    <name type="synonym">Cladosporium werneckii</name>
    <dbReference type="NCBI Taxonomy" id="91943"/>
    <lineage>
        <taxon>Eukaryota</taxon>
        <taxon>Fungi</taxon>
        <taxon>Dikarya</taxon>
        <taxon>Ascomycota</taxon>
        <taxon>Pezizomycotina</taxon>
        <taxon>Dothideomycetes</taxon>
        <taxon>Dothideomycetidae</taxon>
        <taxon>Mycosphaerellales</taxon>
        <taxon>Teratosphaeriaceae</taxon>
        <taxon>Hortaea</taxon>
    </lineage>
</organism>
<evidence type="ECO:0000313" key="3">
    <source>
        <dbReference type="EMBL" id="RMZ06515.1"/>
    </source>
</evidence>
<dbReference type="EMBL" id="QWIQ01000112">
    <property type="protein sequence ID" value="RMZ06515.1"/>
    <property type="molecule type" value="Genomic_DNA"/>
</dbReference>
<dbReference type="Pfam" id="PF10056">
    <property type="entry name" value="DUF2293"/>
    <property type="match status" value="1"/>
</dbReference>
<accession>A0A3M7H0F2</accession>
<dbReference type="AlphaFoldDB" id="A0A3M7H0F2"/>
<feature type="compositionally biased region" description="Acidic residues" evidence="1">
    <location>
        <begin position="178"/>
        <end position="190"/>
    </location>
</feature>
<reference evidence="3 4" key="1">
    <citation type="journal article" date="2018" name="BMC Genomics">
        <title>Genomic evidence for intraspecific hybridization in a clonal and extremely halotolerant yeast.</title>
        <authorList>
            <person name="Gostincar C."/>
            <person name="Stajich J.E."/>
            <person name="Zupancic J."/>
            <person name="Zalar P."/>
            <person name="Gunde-Cimerman N."/>
        </authorList>
    </citation>
    <scope>NUCLEOTIDE SEQUENCE [LARGE SCALE GENOMIC DNA]</scope>
    <source>
        <strain evidence="3 4">EXF-171</strain>
    </source>
</reference>
<protein>
    <recommendedName>
        <fullName evidence="2">DUF2293 domain-containing protein</fullName>
    </recommendedName>
</protein>
<sequence length="202" mass="23842">MPEWIANSRFSVFETSMDLHLAQPDNPEQQQQQQQLSWENISPEELLRRREWNRGPLSDFFPRIPAKSLETVLDICIGKNFVYQLSQPRWWNARRYTSMVIAHLRHNYTEYDALLRGEGGGGGGHGEKVERFEARRRTGDKVWKVLREWCPWDDSNDQLERCFQATLMRPEERGAEWDPMDLDDEYELDDQAGPVDDPMDLD</sequence>
<feature type="region of interest" description="Disordered" evidence="1">
    <location>
        <begin position="174"/>
        <end position="202"/>
    </location>
</feature>
<name>A0A3M7H0F2_HORWE</name>
<proteinExistence type="predicted"/>
<evidence type="ECO:0000313" key="4">
    <source>
        <dbReference type="Proteomes" id="UP000281468"/>
    </source>
</evidence>